<evidence type="ECO:0000256" key="6">
    <source>
        <dbReference type="ARBA" id="ARBA00023136"/>
    </source>
</evidence>
<feature type="transmembrane region" description="Helical" evidence="7">
    <location>
        <begin position="87"/>
        <end position="106"/>
    </location>
</feature>
<evidence type="ECO:0000256" key="3">
    <source>
        <dbReference type="ARBA" id="ARBA00022475"/>
    </source>
</evidence>
<dbReference type="Proteomes" id="UP000199546">
    <property type="component" value="Unassembled WGS sequence"/>
</dbReference>
<accession>A0A1I6Z5F1</accession>
<feature type="transmembrane region" description="Helical" evidence="7">
    <location>
        <begin position="112"/>
        <end position="134"/>
    </location>
</feature>
<reference evidence="10" key="1">
    <citation type="submission" date="2016-10" db="EMBL/GenBank/DDBJ databases">
        <authorList>
            <person name="Varghese N."/>
            <person name="Submissions S."/>
        </authorList>
    </citation>
    <scope>NUCLEOTIDE SEQUENCE [LARGE SCALE GENOMIC DNA]</scope>
    <source>
        <strain evidence="10">DSM 46136</strain>
    </source>
</reference>
<dbReference type="STRING" id="1296565.SAMN05660657_01716"/>
<keyword evidence="4 7" id="KW-0812">Transmembrane</keyword>
<dbReference type="Gene3D" id="1.20.1250.20">
    <property type="entry name" value="MFS general substrate transporter like domains"/>
    <property type="match status" value="1"/>
</dbReference>
<dbReference type="OrthoDB" id="4668943at2"/>
<keyword evidence="5 7" id="KW-1133">Transmembrane helix</keyword>
<feature type="transmembrane region" description="Helical" evidence="7">
    <location>
        <begin position="235"/>
        <end position="257"/>
    </location>
</feature>
<comment type="subcellular location">
    <subcellularLocation>
        <location evidence="1">Cell membrane</location>
        <topology evidence="1">Multi-pass membrane protein</topology>
    </subcellularLocation>
</comment>
<feature type="transmembrane region" description="Helical" evidence="7">
    <location>
        <begin position="20"/>
        <end position="43"/>
    </location>
</feature>
<dbReference type="RefSeq" id="WP_093578967.1">
    <property type="nucleotide sequence ID" value="NZ_FPBA01000004.1"/>
</dbReference>
<evidence type="ECO:0000256" key="5">
    <source>
        <dbReference type="ARBA" id="ARBA00022989"/>
    </source>
</evidence>
<evidence type="ECO:0000259" key="8">
    <source>
        <dbReference type="PROSITE" id="PS50850"/>
    </source>
</evidence>
<dbReference type="GO" id="GO:0022857">
    <property type="term" value="F:transmembrane transporter activity"/>
    <property type="evidence" value="ECO:0007669"/>
    <property type="project" value="InterPro"/>
</dbReference>
<feature type="domain" description="Major facilitator superfamily (MFS) profile" evidence="8">
    <location>
        <begin position="21"/>
        <end position="471"/>
    </location>
</feature>
<feature type="transmembrane region" description="Helical" evidence="7">
    <location>
        <begin position="55"/>
        <end position="75"/>
    </location>
</feature>
<feature type="transmembrane region" description="Helical" evidence="7">
    <location>
        <begin position="174"/>
        <end position="196"/>
    </location>
</feature>
<dbReference type="CDD" id="cd17321">
    <property type="entry name" value="MFS_MMR_MDR_like"/>
    <property type="match status" value="1"/>
</dbReference>
<evidence type="ECO:0000256" key="2">
    <source>
        <dbReference type="ARBA" id="ARBA00022448"/>
    </source>
</evidence>
<feature type="transmembrane region" description="Helical" evidence="7">
    <location>
        <begin position="417"/>
        <end position="438"/>
    </location>
</feature>
<feature type="transmembrane region" description="Helical" evidence="7">
    <location>
        <begin position="278"/>
        <end position="300"/>
    </location>
</feature>
<dbReference type="Pfam" id="PF07690">
    <property type="entry name" value="MFS_1"/>
    <property type="match status" value="1"/>
</dbReference>
<dbReference type="SUPFAM" id="SSF103473">
    <property type="entry name" value="MFS general substrate transporter"/>
    <property type="match status" value="1"/>
</dbReference>
<organism evidence="9 10">
    <name type="scientific">Geodermatophilus amargosae</name>
    <dbReference type="NCBI Taxonomy" id="1296565"/>
    <lineage>
        <taxon>Bacteria</taxon>
        <taxon>Bacillati</taxon>
        <taxon>Actinomycetota</taxon>
        <taxon>Actinomycetes</taxon>
        <taxon>Geodermatophilales</taxon>
        <taxon>Geodermatophilaceae</taxon>
        <taxon>Geodermatophilus</taxon>
    </lineage>
</organism>
<dbReference type="PANTHER" id="PTHR42718:SF46">
    <property type="entry name" value="BLR6921 PROTEIN"/>
    <property type="match status" value="1"/>
</dbReference>
<evidence type="ECO:0000313" key="10">
    <source>
        <dbReference type="Proteomes" id="UP000199546"/>
    </source>
</evidence>
<dbReference type="PROSITE" id="PS50850">
    <property type="entry name" value="MFS"/>
    <property type="match status" value="1"/>
</dbReference>
<dbReference type="InterPro" id="IPR036259">
    <property type="entry name" value="MFS_trans_sf"/>
</dbReference>
<keyword evidence="6 7" id="KW-0472">Membrane</keyword>
<evidence type="ECO:0000256" key="4">
    <source>
        <dbReference type="ARBA" id="ARBA00022692"/>
    </source>
</evidence>
<feature type="transmembrane region" description="Helical" evidence="7">
    <location>
        <begin position="370"/>
        <end position="396"/>
    </location>
</feature>
<feature type="transmembrane region" description="Helical" evidence="7">
    <location>
        <begin position="342"/>
        <end position="358"/>
    </location>
</feature>
<keyword evidence="2" id="KW-0813">Transport</keyword>
<dbReference type="GO" id="GO:0005886">
    <property type="term" value="C:plasma membrane"/>
    <property type="evidence" value="ECO:0007669"/>
    <property type="project" value="UniProtKB-SubCell"/>
</dbReference>
<keyword evidence="3" id="KW-1003">Cell membrane</keyword>
<feature type="transmembrane region" description="Helical" evidence="7">
    <location>
        <begin position="312"/>
        <end position="330"/>
    </location>
</feature>
<dbReference type="InterPro" id="IPR011701">
    <property type="entry name" value="MFS"/>
</dbReference>
<dbReference type="InterPro" id="IPR020846">
    <property type="entry name" value="MFS_dom"/>
</dbReference>
<evidence type="ECO:0000313" key="9">
    <source>
        <dbReference type="EMBL" id="SFT57963.1"/>
    </source>
</evidence>
<dbReference type="PANTHER" id="PTHR42718">
    <property type="entry name" value="MAJOR FACILITATOR SUPERFAMILY MULTIDRUG TRANSPORTER MFSC"/>
    <property type="match status" value="1"/>
</dbReference>
<evidence type="ECO:0000256" key="1">
    <source>
        <dbReference type="ARBA" id="ARBA00004651"/>
    </source>
</evidence>
<gene>
    <name evidence="9" type="ORF">SAMN05660657_01716</name>
</gene>
<protein>
    <submittedName>
        <fullName evidence="9">Drug resistance transporter, EmrB/QacA subfamily</fullName>
    </submittedName>
</protein>
<evidence type="ECO:0000256" key="7">
    <source>
        <dbReference type="SAM" id="Phobius"/>
    </source>
</evidence>
<keyword evidence="10" id="KW-1185">Reference proteome</keyword>
<dbReference type="AlphaFoldDB" id="A0A1I6Z5F1"/>
<feature type="transmembrane region" description="Helical" evidence="7">
    <location>
        <begin position="444"/>
        <end position="466"/>
    </location>
</feature>
<name>A0A1I6Z5F1_9ACTN</name>
<sequence length="474" mass="47475">METTVPAAGRAAAPPRRPGVLLAIACAAQFICVLDTSIVNVALPPMQESLGLSATGLQWVVSSYTLTFAGFLLLGGRIGDLWGRKRAFLGGLTLFALASLAGGLAQEGWQLVAARFVQGIGGAVLVPTTLSLITTGFAEPRARARALSLLTAAAASGSALGGVVGGLLTGLLSWRWVLFVNVPLGAVLAVAAVWALTGRSPGHVRGRLDLPGSVTVTAGTALLVAAVILGEERGWLSVPALGCLVGAVASFAAFVAAERRAEQPVVPLSVLRVRPVTVANSLSALTGGVLPAMMFFLVLYLQQVLGLDPLRAGLALAPAAVGIALGAQVASRTIERIGPARLFQLGTLVAAASLFWLSRLEVGGSYWTDVLVPSVLAMAGFGAAGLPLTVTAATGLGPERAGLASGLLSMSRQVGSAVGLAALVAVASTATASAGAGAEALTQGFGIGLLAGAGLQVAACLGGFALPRRTSHPA</sequence>
<dbReference type="Gene3D" id="1.20.1720.10">
    <property type="entry name" value="Multidrug resistance protein D"/>
    <property type="match status" value="1"/>
</dbReference>
<feature type="transmembrane region" description="Helical" evidence="7">
    <location>
        <begin position="146"/>
        <end position="168"/>
    </location>
</feature>
<feature type="transmembrane region" description="Helical" evidence="7">
    <location>
        <begin position="208"/>
        <end position="229"/>
    </location>
</feature>
<dbReference type="EMBL" id="FPBA01000004">
    <property type="protein sequence ID" value="SFT57963.1"/>
    <property type="molecule type" value="Genomic_DNA"/>
</dbReference>
<dbReference type="PRINTS" id="PR01036">
    <property type="entry name" value="TCRTETB"/>
</dbReference>
<proteinExistence type="predicted"/>